<dbReference type="SUPFAM" id="SSF46785">
    <property type="entry name" value="Winged helix' DNA-binding domain"/>
    <property type="match status" value="1"/>
</dbReference>
<dbReference type="HOGENOM" id="CLU_120349_0_0_11"/>
<dbReference type="STRING" id="408015.SXIM_28930"/>
<dbReference type="InterPro" id="IPR036388">
    <property type="entry name" value="WH-like_DNA-bd_sf"/>
</dbReference>
<keyword evidence="2" id="KW-0238">DNA-binding</keyword>
<dbReference type="PATRIC" id="fig|408015.6.peg.2930"/>
<keyword evidence="1" id="KW-0805">Transcription regulation</keyword>
<evidence type="ECO:0000256" key="3">
    <source>
        <dbReference type="ARBA" id="ARBA00023163"/>
    </source>
</evidence>
<evidence type="ECO:0000313" key="6">
    <source>
        <dbReference type="Proteomes" id="UP000034034"/>
    </source>
</evidence>
<evidence type="ECO:0000259" key="4">
    <source>
        <dbReference type="Pfam" id="PF12802"/>
    </source>
</evidence>
<dbReference type="KEGG" id="sxi:SXIM_28930"/>
<dbReference type="EMBL" id="CP009922">
    <property type="protein sequence ID" value="AKG44277.1"/>
    <property type="molecule type" value="Genomic_DNA"/>
</dbReference>
<accession>A0A0F7FUT6</accession>
<dbReference type="InterPro" id="IPR036390">
    <property type="entry name" value="WH_DNA-bd_sf"/>
</dbReference>
<gene>
    <name evidence="5" type="ORF">SXIM_28930</name>
</gene>
<dbReference type="InterPro" id="IPR052362">
    <property type="entry name" value="HTH-GbsR_regulator"/>
</dbReference>
<proteinExistence type="predicted"/>
<keyword evidence="3" id="KW-0804">Transcription</keyword>
<keyword evidence="6" id="KW-1185">Reference proteome</keyword>
<evidence type="ECO:0000256" key="1">
    <source>
        <dbReference type="ARBA" id="ARBA00023015"/>
    </source>
</evidence>
<protein>
    <recommendedName>
        <fullName evidence="4">HTH marR-type domain-containing protein</fullName>
    </recommendedName>
</protein>
<dbReference type="GO" id="GO:0003700">
    <property type="term" value="F:DNA-binding transcription factor activity"/>
    <property type="evidence" value="ECO:0007669"/>
    <property type="project" value="InterPro"/>
</dbReference>
<dbReference type="PANTHER" id="PTHR38465">
    <property type="entry name" value="HTH-TYPE TRANSCRIPTIONAL REGULATOR MJ1563-RELATED"/>
    <property type="match status" value="1"/>
</dbReference>
<reference evidence="5" key="1">
    <citation type="submission" date="2019-08" db="EMBL/GenBank/DDBJ databases">
        <title>Complete genome sequence of a mangrove-derived Streptomyces xiamenensis.</title>
        <authorList>
            <person name="Xu J."/>
        </authorList>
    </citation>
    <scope>NUCLEOTIDE SEQUENCE</scope>
    <source>
        <strain evidence="5">318</strain>
    </source>
</reference>
<dbReference type="AlphaFoldDB" id="A0A0F7FUT6"/>
<dbReference type="InterPro" id="IPR000835">
    <property type="entry name" value="HTH_MarR-typ"/>
</dbReference>
<feature type="domain" description="HTH marR-type" evidence="4">
    <location>
        <begin position="27"/>
        <end position="87"/>
    </location>
</feature>
<dbReference type="Pfam" id="PF12802">
    <property type="entry name" value="MarR_2"/>
    <property type="match status" value="1"/>
</dbReference>
<dbReference type="PANTHER" id="PTHR38465:SF2">
    <property type="entry name" value="HTH-TYPE TRANSCRIPTIONAL REGULATOR MMPR5"/>
    <property type="match status" value="1"/>
</dbReference>
<dbReference type="Proteomes" id="UP000034034">
    <property type="component" value="Chromosome"/>
</dbReference>
<sequence length="165" mass="18386">MNDQQPRDEAAVAAFVERFAADLIEAGMARMPARIFACLMASEEGVLSAAEIGRRLQVSPAAVSGGVRYLANVHMVSREREPGSRRERYRLHQHVWFAALVHREPIIERWSASMRAGAEVVGPGTPAAERLAETADFMFFLQEELSGMLDRWRERKRTGTGTGTD</sequence>
<dbReference type="Gene3D" id="1.10.10.10">
    <property type="entry name" value="Winged helix-like DNA-binding domain superfamily/Winged helix DNA-binding domain"/>
    <property type="match status" value="1"/>
</dbReference>
<dbReference type="GO" id="GO:0003677">
    <property type="term" value="F:DNA binding"/>
    <property type="evidence" value="ECO:0007669"/>
    <property type="project" value="UniProtKB-KW"/>
</dbReference>
<organism evidence="5 6">
    <name type="scientific">Streptomyces xiamenensis</name>
    <dbReference type="NCBI Taxonomy" id="408015"/>
    <lineage>
        <taxon>Bacteria</taxon>
        <taxon>Bacillati</taxon>
        <taxon>Actinomycetota</taxon>
        <taxon>Actinomycetes</taxon>
        <taxon>Kitasatosporales</taxon>
        <taxon>Streptomycetaceae</taxon>
        <taxon>Streptomyces</taxon>
    </lineage>
</organism>
<name>A0A0F7FUT6_9ACTN</name>
<evidence type="ECO:0000256" key="2">
    <source>
        <dbReference type="ARBA" id="ARBA00023125"/>
    </source>
</evidence>
<evidence type="ECO:0000313" key="5">
    <source>
        <dbReference type="EMBL" id="AKG44277.1"/>
    </source>
</evidence>